<dbReference type="Pfam" id="PF11976">
    <property type="entry name" value="Rad60-SLD"/>
    <property type="match status" value="1"/>
</dbReference>
<dbReference type="CDD" id="cd19756">
    <property type="entry name" value="Bbox2"/>
    <property type="match status" value="1"/>
</dbReference>
<evidence type="ECO:0000259" key="8">
    <source>
        <dbReference type="PROSITE" id="PS50089"/>
    </source>
</evidence>
<protein>
    <submittedName>
        <fullName evidence="11">Uncharacterized protein</fullName>
    </submittedName>
</protein>
<dbReference type="SMART" id="SM00336">
    <property type="entry name" value="BBOX"/>
    <property type="match status" value="2"/>
</dbReference>
<dbReference type="SMART" id="SM00213">
    <property type="entry name" value="UBQ"/>
    <property type="match status" value="1"/>
</dbReference>
<feature type="domain" description="RING-type" evidence="8">
    <location>
        <begin position="93"/>
        <end position="134"/>
    </location>
</feature>
<feature type="region of interest" description="Disordered" evidence="6">
    <location>
        <begin position="475"/>
        <end position="495"/>
    </location>
</feature>
<dbReference type="SUPFAM" id="SSF57850">
    <property type="entry name" value="RING/U-box"/>
    <property type="match status" value="1"/>
</dbReference>
<dbReference type="PROSITE" id="PS51416">
    <property type="entry name" value="MIB_HERC2"/>
    <property type="match status" value="1"/>
</dbReference>
<dbReference type="InterPro" id="IPR001841">
    <property type="entry name" value="Znf_RING"/>
</dbReference>
<keyword evidence="12" id="KW-1185">Reference proteome</keyword>
<dbReference type="InterPro" id="IPR029071">
    <property type="entry name" value="Ubiquitin-like_domsf"/>
</dbReference>
<keyword evidence="3" id="KW-0862">Zinc</keyword>
<evidence type="ECO:0000313" key="12">
    <source>
        <dbReference type="Proteomes" id="UP001374579"/>
    </source>
</evidence>
<dbReference type="InterPro" id="IPR037252">
    <property type="entry name" value="Mib_Herc2_sf"/>
</dbReference>
<accession>A0AAN9AJL6</accession>
<feature type="domain" description="B box-type" evidence="9">
    <location>
        <begin position="230"/>
        <end position="263"/>
    </location>
</feature>
<dbReference type="InterPro" id="IPR010606">
    <property type="entry name" value="Mib_Herc2"/>
</dbReference>
<feature type="domain" description="MIB/HERC2" evidence="10">
    <location>
        <begin position="450"/>
        <end position="527"/>
    </location>
</feature>
<name>A0AAN9AJL6_9CAEN</name>
<dbReference type="PROSITE" id="PS50089">
    <property type="entry name" value="ZF_RING_2"/>
    <property type="match status" value="1"/>
</dbReference>
<evidence type="ECO:0000259" key="9">
    <source>
        <dbReference type="PROSITE" id="PS50119"/>
    </source>
</evidence>
<keyword evidence="5" id="KW-0175">Coiled coil</keyword>
<dbReference type="Gene3D" id="3.30.160.60">
    <property type="entry name" value="Classic Zinc Finger"/>
    <property type="match status" value="1"/>
</dbReference>
<dbReference type="GO" id="GO:0016567">
    <property type="term" value="P:protein ubiquitination"/>
    <property type="evidence" value="ECO:0007669"/>
    <property type="project" value="InterPro"/>
</dbReference>
<keyword evidence="2 4" id="KW-0863">Zinc-finger</keyword>
<sequence>MEDNNSASQHINLKVKGRDDSVVHFKIKKKTPFRKLLVAYCNREDIPREAVRFCFEGNPIKDEDTPAVLELEDGDSIDVRQQHTGLTRRKTECPVCHDDFTNPKLLPCNHLACRDCVLSWLQKEGGQGGCPLCRAPILFSTQQGQGQLATMVDSLPTDRVTAALVESQRVIKGPHICAMCQSNVAATSYCFACSIKLCKTCTRYHQKLPVSKDHSLEQISKLTAERLAANRKATCNNHSDRPAELYCSAHQELICMMCYHTDHSSCPEVKAITDAARKKRTELTQQSQRLKEKGEEFAKQIKTAQDRFEDMHRKANDAFDNIQESVEKRRQEVHDLIQTDEDETMTALSAVKKISAAMTSQSGNIDHLVKSAPDDAFLQTLEQLKSRLDDLETESGTTAEVKYDGDIGLDSKQLTRLKSNLAKLGTIQKKQKQTSTSTKASSATATPSSARRAALEITLHVGDRVMPGLDWVHGNENGGGPGTVTAVPTRRGKTPGWVDVQWDNGGGGGLEWTYRNGAAGRFELELA</sequence>
<dbReference type="Proteomes" id="UP001374579">
    <property type="component" value="Unassembled WGS sequence"/>
</dbReference>
<dbReference type="InterPro" id="IPR047153">
    <property type="entry name" value="TRIM45/56/19-like"/>
</dbReference>
<dbReference type="EMBL" id="JBAMIC010004070">
    <property type="protein sequence ID" value="KAK7088004.1"/>
    <property type="molecule type" value="Genomic_DNA"/>
</dbReference>
<dbReference type="InterPro" id="IPR018957">
    <property type="entry name" value="Znf_C3HC4_RING-type"/>
</dbReference>
<reference evidence="11 12" key="1">
    <citation type="submission" date="2024-02" db="EMBL/GenBank/DDBJ databases">
        <title>Chromosome-scale genome assembly of the rough periwinkle Littorina saxatilis.</title>
        <authorList>
            <person name="De Jode A."/>
            <person name="Faria R."/>
            <person name="Formenti G."/>
            <person name="Sims Y."/>
            <person name="Smith T.P."/>
            <person name="Tracey A."/>
            <person name="Wood J.M.D."/>
            <person name="Zagrodzka Z.B."/>
            <person name="Johannesson K."/>
            <person name="Butlin R.K."/>
            <person name="Leder E.H."/>
        </authorList>
    </citation>
    <scope>NUCLEOTIDE SEQUENCE [LARGE SCALE GENOMIC DNA]</scope>
    <source>
        <strain evidence="11">Snail1</strain>
        <tissue evidence="11">Muscle</tissue>
    </source>
</reference>
<evidence type="ECO:0000259" key="10">
    <source>
        <dbReference type="PROSITE" id="PS51416"/>
    </source>
</evidence>
<evidence type="ECO:0000256" key="2">
    <source>
        <dbReference type="ARBA" id="ARBA00022771"/>
    </source>
</evidence>
<comment type="caution">
    <text evidence="11">The sequence shown here is derived from an EMBL/GenBank/DDBJ whole genome shotgun (WGS) entry which is preliminary data.</text>
</comment>
<dbReference type="PROSITE" id="PS50119">
    <property type="entry name" value="ZF_BBOX"/>
    <property type="match status" value="2"/>
</dbReference>
<dbReference type="InterPro" id="IPR000315">
    <property type="entry name" value="Znf_B-box"/>
</dbReference>
<dbReference type="PANTHER" id="PTHR25462">
    <property type="entry name" value="BONUS, ISOFORM C-RELATED"/>
    <property type="match status" value="1"/>
</dbReference>
<dbReference type="Gene3D" id="3.30.40.10">
    <property type="entry name" value="Zinc/RING finger domain, C3HC4 (zinc finger)"/>
    <property type="match status" value="1"/>
</dbReference>
<proteinExistence type="predicted"/>
<evidence type="ECO:0000259" key="7">
    <source>
        <dbReference type="PROSITE" id="PS50053"/>
    </source>
</evidence>
<dbReference type="SUPFAM" id="SSF54236">
    <property type="entry name" value="Ubiquitin-like"/>
    <property type="match status" value="1"/>
</dbReference>
<dbReference type="Pfam" id="PF00097">
    <property type="entry name" value="zf-C3HC4"/>
    <property type="match status" value="1"/>
</dbReference>
<feature type="domain" description="B box-type" evidence="9">
    <location>
        <begin position="172"/>
        <end position="219"/>
    </location>
</feature>
<dbReference type="GO" id="GO:0004842">
    <property type="term" value="F:ubiquitin-protein transferase activity"/>
    <property type="evidence" value="ECO:0007669"/>
    <property type="project" value="InterPro"/>
</dbReference>
<dbReference type="SUPFAM" id="SSF57845">
    <property type="entry name" value="B-box zinc-binding domain"/>
    <property type="match status" value="1"/>
</dbReference>
<evidence type="ECO:0000256" key="4">
    <source>
        <dbReference type="PROSITE-ProRule" id="PRU00024"/>
    </source>
</evidence>
<organism evidence="11 12">
    <name type="scientific">Littorina saxatilis</name>
    <dbReference type="NCBI Taxonomy" id="31220"/>
    <lineage>
        <taxon>Eukaryota</taxon>
        <taxon>Metazoa</taxon>
        <taxon>Spiralia</taxon>
        <taxon>Lophotrochozoa</taxon>
        <taxon>Mollusca</taxon>
        <taxon>Gastropoda</taxon>
        <taxon>Caenogastropoda</taxon>
        <taxon>Littorinimorpha</taxon>
        <taxon>Littorinoidea</taxon>
        <taxon>Littorinidae</taxon>
        <taxon>Littorina</taxon>
    </lineage>
</organism>
<dbReference type="AlphaFoldDB" id="A0AAN9AJL6"/>
<dbReference type="Gene3D" id="3.10.20.90">
    <property type="entry name" value="Phosphatidylinositol 3-kinase Catalytic Subunit, Chain A, domain 1"/>
    <property type="match status" value="1"/>
</dbReference>
<dbReference type="InterPro" id="IPR022617">
    <property type="entry name" value="Rad60/SUMO-like_dom"/>
</dbReference>
<dbReference type="SUPFAM" id="SSF159034">
    <property type="entry name" value="Mib/herc2 domain-like"/>
    <property type="match status" value="1"/>
</dbReference>
<evidence type="ECO:0000256" key="3">
    <source>
        <dbReference type="ARBA" id="ARBA00022833"/>
    </source>
</evidence>
<feature type="domain" description="Ubiquitin-like" evidence="7">
    <location>
        <begin position="9"/>
        <end position="86"/>
    </location>
</feature>
<evidence type="ECO:0000256" key="5">
    <source>
        <dbReference type="SAM" id="Coils"/>
    </source>
</evidence>
<dbReference type="PROSITE" id="PS50053">
    <property type="entry name" value="UBIQUITIN_2"/>
    <property type="match status" value="1"/>
</dbReference>
<dbReference type="Gene3D" id="2.30.30.40">
    <property type="entry name" value="SH3 Domains"/>
    <property type="match status" value="1"/>
</dbReference>
<evidence type="ECO:0000256" key="1">
    <source>
        <dbReference type="ARBA" id="ARBA00022723"/>
    </source>
</evidence>
<evidence type="ECO:0000256" key="6">
    <source>
        <dbReference type="SAM" id="MobiDB-lite"/>
    </source>
</evidence>
<dbReference type="InterPro" id="IPR013083">
    <property type="entry name" value="Znf_RING/FYVE/PHD"/>
</dbReference>
<feature type="coiled-coil region" evidence="5">
    <location>
        <begin position="273"/>
        <end position="307"/>
    </location>
</feature>
<dbReference type="Pfam" id="PF00643">
    <property type="entry name" value="zf-B_box"/>
    <property type="match status" value="1"/>
</dbReference>
<dbReference type="GO" id="GO:0008270">
    <property type="term" value="F:zinc ion binding"/>
    <property type="evidence" value="ECO:0007669"/>
    <property type="project" value="UniProtKB-KW"/>
</dbReference>
<dbReference type="PANTHER" id="PTHR25462:SF296">
    <property type="entry name" value="MEIOTIC P26, ISOFORM F"/>
    <property type="match status" value="1"/>
</dbReference>
<gene>
    <name evidence="11" type="ORF">V1264_021983</name>
</gene>
<feature type="region of interest" description="Disordered" evidence="6">
    <location>
        <begin position="426"/>
        <end position="449"/>
    </location>
</feature>
<feature type="compositionally biased region" description="Low complexity" evidence="6">
    <location>
        <begin position="433"/>
        <end position="449"/>
    </location>
</feature>
<dbReference type="InterPro" id="IPR000626">
    <property type="entry name" value="Ubiquitin-like_dom"/>
</dbReference>
<keyword evidence="1" id="KW-0479">Metal-binding</keyword>
<dbReference type="SMART" id="SM00184">
    <property type="entry name" value="RING"/>
    <property type="match status" value="1"/>
</dbReference>
<evidence type="ECO:0000313" key="11">
    <source>
        <dbReference type="EMBL" id="KAK7088004.1"/>
    </source>
</evidence>